<dbReference type="InterPro" id="IPR014917">
    <property type="entry name" value="DUF1800"/>
</dbReference>
<evidence type="ECO:0000256" key="1">
    <source>
        <dbReference type="SAM" id="SignalP"/>
    </source>
</evidence>
<comment type="caution">
    <text evidence="2">The sequence shown here is derived from an EMBL/GenBank/DDBJ whole genome shotgun (WGS) entry which is preliminary data.</text>
</comment>
<sequence>MESAVKTILSIGLLLMLAACGGGGGGKSGGDAAAPACTYSASVEVDVTDSNAHPTDAEASRFLHQASFGPSSASITALKKGSFPTWLARQMEQPQVSHLDCVKMEQARLGAVDQTHFLQSFWGQAITGRDQLRQRVTFALSQILVVSFEGVLSEDVRSVASYYDMLGKNAFGNYRNLLQDVSMHPAMGAYLSHLRNQKENSSGRVPDENYAREVMQLFSIGLYQLNNDGTLKLDGNGKPIETYTNADVSGLAKVFTGFSHGGADTTNNRFWGSVRDPNYNVIPMQGYPQYHSVSAKTFLGVTIPASGTATTANIASELKTALDTLFNHPNVGPFIGKQLIQRLVKSNPSAAYVNRVATAFNTGYTALAPTIGSGQRGDMRATIAAILLDAEARPASLPSNEGKLREPVVRLANWARAFDVASSTGLWRIGNTDSTTNSLGQSAMRSPSVFNYYRPGYVPPNTQTATLGMVSPEMQITHETSVAGYLNYMQSTVQNGVGPTVSGARENRTNYVNELAVADDSTALINRVDLLLTRGAMKALTRTSIKNAVDAVAIPTGSTSSASSAANLARQRRVWLTVFLTMASPDYLVQK</sequence>
<dbReference type="Pfam" id="PF08811">
    <property type="entry name" value="DUF1800"/>
    <property type="match status" value="1"/>
</dbReference>
<reference evidence="3" key="1">
    <citation type="journal article" date="2019" name="Int. J. Syst. Evol. Microbiol.">
        <title>The Global Catalogue of Microorganisms (GCM) 10K type strain sequencing project: providing services to taxonomists for standard genome sequencing and annotation.</title>
        <authorList>
            <consortium name="The Broad Institute Genomics Platform"/>
            <consortium name="The Broad Institute Genome Sequencing Center for Infectious Disease"/>
            <person name="Wu L."/>
            <person name="Ma J."/>
        </authorList>
    </citation>
    <scope>NUCLEOTIDE SEQUENCE [LARGE SCALE GENOMIC DNA]</scope>
    <source>
        <strain evidence="3">JCM 18715</strain>
    </source>
</reference>
<feature type="signal peptide" evidence="1">
    <location>
        <begin position="1"/>
        <end position="21"/>
    </location>
</feature>
<dbReference type="Proteomes" id="UP001500547">
    <property type="component" value="Unassembled WGS sequence"/>
</dbReference>
<evidence type="ECO:0000313" key="3">
    <source>
        <dbReference type="Proteomes" id="UP001500547"/>
    </source>
</evidence>
<name>A0ABP9R2J0_9RHOO</name>
<dbReference type="PANTHER" id="PTHR43737">
    <property type="entry name" value="BLL7424 PROTEIN"/>
    <property type="match status" value="1"/>
</dbReference>
<gene>
    <name evidence="2" type="ORF">GCM10025770_33800</name>
</gene>
<proteinExistence type="predicted"/>
<dbReference type="PROSITE" id="PS51257">
    <property type="entry name" value="PROKAR_LIPOPROTEIN"/>
    <property type="match status" value="1"/>
</dbReference>
<accession>A0ABP9R2J0</accession>
<keyword evidence="3" id="KW-1185">Reference proteome</keyword>
<dbReference type="EMBL" id="BAABLD010000017">
    <property type="protein sequence ID" value="GAA5170601.1"/>
    <property type="molecule type" value="Genomic_DNA"/>
</dbReference>
<evidence type="ECO:0000313" key="2">
    <source>
        <dbReference type="EMBL" id="GAA5170601.1"/>
    </source>
</evidence>
<dbReference type="PANTHER" id="PTHR43737:SF1">
    <property type="entry name" value="DUF1501 DOMAIN-CONTAINING PROTEIN"/>
    <property type="match status" value="1"/>
</dbReference>
<organism evidence="2 3">
    <name type="scientific">Viridibacterium curvum</name>
    <dbReference type="NCBI Taxonomy" id="1101404"/>
    <lineage>
        <taxon>Bacteria</taxon>
        <taxon>Pseudomonadati</taxon>
        <taxon>Pseudomonadota</taxon>
        <taxon>Betaproteobacteria</taxon>
        <taxon>Rhodocyclales</taxon>
        <taxon>Rhodocyclaceae</taxon>
        <taxon>Viridibacterium</taxon>
    </lineage>
</organism>
<feature type="chain" id="PRO_5045592432" evidence="1">
    <location>
        <begin position="22"/>
        <end position="591"/>
    </location>
</feature>
<keyword evidence="1" id="KW-0732">Signal</keyword>
<protein>
    <submittedName>
        <fullName evidence="2">DUF1800 family protein</fullName>
    </submittedName>
</protein>